<comment type="subcellular location">
    <subcellularLocation>
        <location evidence="1">Cell membrane</location>
        <topology evidence="1">Multi-pass membrane protein</topology>
    </subcellularLocation>
</comment>
<evidence type="ECO:0000313" key="10">
    <source>
        <dbReference type="EMBL" id="MBZ1350922.1"/>
    </source>
</evidence>
<name>A0A953NAW9_9BURK</name>
<keyword evidence="4" id="KW-0808">Transferase</keyword>
<dbReference type="GO" id="GO:0016763">
    <property type="term" value="F:pentosyltransferase activity"/>
    <property type="evidence" value="ECO:0007669"/>
    <property type="project" value="TreeGrafter"/>
</dbReference>
<feature type="domain" description="Glycosyltransferase RgtA/B/C/D-like" evidence="9">
    <location>
        <begin position="60"/>
        <end position="236"/>
    </location>
</feature>
<evidence type="ECO:0000256" key="4">
    <source>
        <dbReference type="ARBA" id="ARBA00022679"/>
    </source>
</evidence>
<feature type="transmembrane region" description="Helical" evidence="8">
    <location>
        <begin position="177"/>
        <end position="206"/>
    </location>
</feature>
<feature type="transmembrane region" description="Helical" evidence="8">
    <location>
        <begin position="294"/>
        <end position="314"/>
    </location>
</feature>
<proteinExistence type="predicted"/>
<evidence type="ECO:0000256" key="8">
    <source>
        <dbReference type="SAM" id="Phobius"/>
    </source>
</evidence>
<dbReference type="InterPro" id="IPR038731">
    <property type="entry name" value="RgtA/B/C-like"/>
</dbReference>
<comment type="caution">
    <text evidence="10">The sequence shown here is derived from an EMBL/GenBank/DDBJ whole genome shotgun (WGS) entry which is preliminary data.</text>
</comment>
<sequence>MPHAHLHVGHTPAWHQDRRLLGLLGLGIFVHLVFATLLTLSVDEAHYAYYAVRLDWSYFDHPPLVGWIQWPFVVLGAPDYLLRLIPQTLWLIACLLARGLAIDINTMVPSWSYSASAKETAGLWAVALTLCAPLMHVLAVGLLPDTLLMVLTLLIMRSTLALAKAPQDSRTTSLQHWLALGLLLGLAGLSKYTAIIPALTVMAILLRRHGIALLSKKGPWLAVAVALLIVTPVFLWNAQHDWVSFAYQLKHGGGGTWKLRRLAAFMGIQLVAYGPLLVLGAYLCLRDIISEKKWLAAGLTLFFILPFFVTATLSGGGSLPHWTAPAWLAITPFAANALGAHWASGKQFWIRAFVRAQVVICLLAFTLLFFVGVPGIGQDHPWGKKNPLADMWGWNQAGVLAQTLSQQHNIPSLSVRNWTLASRMAWYAQPLPVYVLDKRFDQFDLWFGEIPVGADSLFVNWSQLRFDLPTQAGAFESCTLIEQLDIKRLGRSISDFSFYHCRNWGAAPNSK</sequence>
<feature type="transmembrane region" description="Helical" evidence="8">
    <location>
        <begin position="218"/>
        <end position="236"/>
    </location>
</feature>
<dbReference type="Proteomes" id="UP000739565">
    <property type="component" value="Unassembled WGS sequence"/>
</dbReference>
<evidence type="ECO:0000256" key="3">
    <source>
        <dbReference type="ARBA" id="ARBA00022676"/>
    </source>
</evidence>
<dbReference type="RefSeq" id="WP_259661325.1">
    <property type="nucleotide sequence ID" value="NZ_JAHXRI010000007.1"/>
</dbReference>
<feature type="transmembrane region" description="Helical" evidence="8">
    <location>
        <begin position="262"/>
        <end position="285"/>
    </location>
</feature>
<dbReference type="AlphaFoldDB" id="A0A953NAW9"/>
<keyword evidence="11" id="KW-1185">Reference proteome</keyword>
<evidence type="ECO:0000256" key="5">
    <source>
        <dbReference type="ARBA" id="ARBA00022692"/>
    </source>
</evidence>
<feature type="transmembrane region" description="Helical" evidence="8">
    <location>
        <begin position="326"/>
        <end position="344"/>
    </location>
</feature>
<feature type="transmembrane region" description="Helical" evidence="8">
    <location>
        <begin position="89"/>
        <end position="109"/>
    </location>
</feature>
<keyword evidence="2" id="KW-1003">Cell membrane</keyword>
<organism evidence="10 11">
    <name type="scientific">Zwartia hollandica</name>
    <dbReference type="NCBI Taxonomy" id="324606"/>
    <lineage>
        <taxon>Bacteria</taxon>
        <taxon>Pseudomonadati</taxon>
        <taxon>Pseudomonadota</taxon>
        <taxon>Betaproteobacteria</taxon>
        <taxon>Burkholderiales</taxon>
        <taxon>Alcaligenaceae</taxon>
        <taxon>Zwartia</taxon>
    </lineage>
</organism>
<dbReference type="GO" id="GO:0005886">
    <property type="term" value="C:plasma membrane"/>
    <property type="evidence" value="ECO:0007669"/>
    <property type="project" value="UniProtKB-SubCell"/>
</dbReference>
<keyword evidence="5 8" id="KW-0812">Transmembrane</keyword>
<evidence type="ECO:0000256" key="6">
    <source>
        <dbReference type="ARBA" id="ARBA00022989"/>
    </source>
</evidence>
<accession>A0A953NAW9</accession>
<feature type="transmembrane region" description="Helical" evidence="8">
    <location>
        <begin position="20"/>
        <end position="42"/>
    </location>
</feature>
<evidence type="ECO:0000259" key="9">
    <source>
        <dbReference type="Pfam" id="PF13231"/>
    </source>
</evidence>
<evidence type="ECO:0000256" key="2">
    <source>
        <dbReference type="ARBA" id="ARBA00022475"/>
    </source>
</evidence>
<dbReference type="Pfam" id="PF13231">
    <property type="entry name" value="PMT_2"/>
    <property type="match status" value="1"/>
</dbReference>
<dbReference type="InterPro" id="IPR050297">
    <property type="entry name" value="LipidA_mod_glycosyltrf_83"/>
</dbReference>
<feature type="transmembrane region" description="Helical" evidence="8">
    <location>
        <begin position="121"/>
        <end position="140"/>
    </location>
</feature>
<feature type="transmembrane region" description="Helical" evidence="8">
    <location>
        <begin position="356"/>
        <end position="377"/>
    </location>
</feature>
<protein>
    <submittedName>
        <fullName evidence="10">Glycosyltransferase family 39 protein</fullName>
    </submittedName>
</protein>
<keyword evidence="6 8" id="KW-1133">Transmembrane helix</keyword>
<reference evidence="10" key="1">
    <citation type="submission" date="2021-07" db="EMBL/GenBank/DDBJ databases">
        <title>New genus and species of the family Alcaligenaceae.</title>
        <authorList>
            <person name="Hahn M.W."/>
        </authorList>
    </citation>
    <scope>NUCLEOTIDE SEQUENCE</scope>
    <source>
        <strain evidence="10">LF4-65</strain>
    </source>
</reference>
<keyword evidence="7 8" id="KW-0472">Membrane</keyword>
<dbReference type="EMBL" id="JAHXRI010000007">
    <property type="protein sequence ID" value="MBZ1350922.1"/>
    <property type="molecule type" value="Genomic_DNA"/>
</dbReference>
<evidence type="ECO:0000313" key="11">
    <source>
        <dbReference type="Proteomes" id="UP000739565"/>
    </source>
</evidence>
<dbReference type="PANTHER" id="PTHR33908">
    <property type="entry name" value="MANNOSYLTRANSFERASE YKCB-RELATED"/>
    <property type="match status" value="1"/>
</dbReference>
<dbReference type="GO" id="GO:0009103">
    <property type="term" value="P:lipopolysaccharide biosynthetic process"/>
    <property type="evidence" value="ECO:0007669"/>
    <property type="project" value="UniProtKB-ARBA"/>
</dbReference>
<keyword evidence="3" id="KW-0328">Glycosyltransferase</keyword>
<evidence type="ECO:0000256" key="7">
    <source>
        <dbReference type="ARBA" id="ARBA00023136"/>
    </source>
</evidence>
<evidence type="ECO:0000256" key="1">
    <source>
        <dbReference type="ARBA" id="ARBA00004651"/>
    </source>
</evidence>
<gene>
    <name evidence="10" type="ORF">KZZ10_09730</name>
</gene>
<dbReference type="PANTHER" id="PTHR33908:SF11">
    <property type="entry name" value="MEMBRANE PROTEIN"/>
    <property type="match status" value="1"/>
</dbReference>